<dbReference type="EMBL" id="JBHUCP010000025">
    <property type="protein sequence ID" value="MFD1533410.1"/>
    <property type="molecule type" value="Genomic_DNA"/>
</dbReference>
<reference evidence="2" key="1">
    <citation type="journal article" date="2019" name="Int. J. Syst. Evol. Microbiol.">
        <title>The Global Catalogue of Microorganisms (GCM) 10K type strain sequencing project: providing services to taxonomists for standard genome sequencing and annotation.</title>
        <authorList>
            <consortium name="The Broad Institute Genomics Platform"/>
            <consortium name="The Broad Institute Genome Sequencing Center for Infectious Disease"/>
            <person name="Wu L."/>
            <person name="Ma J."/>
        </authorList>
    </citation>
    <scope>NUCLEOTIDE SEQUENCE [LARGE SCALE GENOMIC DNA]</scope>
    <source>
        <strain evidence="2">JCM 12165</strain>
    </source>
</reference>
<sequence length="42" mass="4742">MTRVRLTVPVEVEAPADVVGVFEVLSLRRFARFCEAEYRASA</sequence>
<dbReference type="Proteomes" id="UP001597145">
    <property type="component" value="Unassembled WGS sequence"/>
</dbReference>
<proteinExistence type="predicted"/>
<keyword evidence="2" id="KW-1185">Reference proteome</keyword>
<organism evidence="1 2">
    <name type="scientific">Pseudonocardia aurantiaca</name>
    <dbReference type="NCBI Taxonomy" id="75290"/>
    <lineage>
        <taxon>Bacteria</taxon>
        <taxon>Bacillati</taxon>
        <taxon>Actinomycetota</taxon>
        <taxon>Actinomycetes</taxon>
        <taxon>Pseudonocardiales</taxon>
        <taxon>Pseudonocardiaceae</taxon>
        <taxon>Pseudonocardia</taxon>
    </lineage>
</organism>
<accession>A0ABW4FS93</accession>
<evidence type="ECO:0000313" key="2">
    <source>
        <dbReference type="Proteomes" id="UP001597145"/>
    </source>
</evidence>
<dbReference type="RefSeq" id="WP_343985307.1">
    <property type="nucleotide sequence ID" value="NZ_BAAAJG010000026.1"/>
</dbReference>
<protein>
    <submittedName>
        <fullName evidence="1">Uncharacterized protein</fullName>
    </submittedName>
</protein>
<gene>
    <name evidence="1" type="ORF">ACFSCY_28695</name>
</gene>
<name>A0ABW4FS93_9PSEU</name>
<comment type="caution">
    <text evidence="1">The sequence shown here is derived from an EMBL/GenBank/DDBJ whole genome shotgun (WGS) entry which is preliminary data.</text>
</comment>
<evidence type="ECO:0000313" key="1">
    <source>
        <dbReference type="EMBL" id="MFD1533410.1"/>
    </source>
</evidence>